<keyword evidence="4" id="KW-1185">Reference proteome</keyword>
<reference evidence="3 4" key="1">
    <citation type="journal article" date="2014" name="Genome Biol. Evol.">
        <title>Comparative genomics and transcriptomics analyses reveal divergent lifestyle features of nematode endoparasitic fungus Hirsutella minnesotensis.</title>
        <authorList>
            <person name="Lai Y."/>
            <person name="Liu K."/>
            <person name="Zhang X."/>
            <person name="Zhang X."/>
            <person name="Li K."/>
            <person name="Wang N."/>
            <person name="Shu C."/>
            <person name="Wu Y."/>
            <person name="Wang C."/>
            <person name="Bushley K.E."/>
            <person name="Xiang M."/>
            <person name="Liu X."/>
        </authorList>
    </citation>
    <scope>NUCLEOTIDE SEQUENCE [LARGE SCALE GENOMIC DNA]</scope>
    <source>
        <strain evidence="3 4">3608</strain>
    </source>
</reference>
<feature type="region of interest" description="Disordered" evidence="1">
    <location>
        <begin position="357"/>
        <end position="403"/>
    </location>
</feature>
<feature type="compositionally biased region" description="Polar residues" evidence="1">
    <location>
        <begin position="202"/>
        <end position="222"/>
    </location>
</feature>
<name>A0A0F7ZQX6_9HYPO</name>
<evidence type="ECO:0008006" key="5">
    <source>
        <dbReference type="Google" id="ProtNLM"/>
    </source>
</evidence>
<evidence type="ECO:0000256" key="2">
    <source>
        <dbReference type="SAM" id="SignalP"/>
    </source>
</evidence>
<protein>
    <recommendedName>
        <fullName evidence="5">LysM domain-containing protein</fullName>
    </recommendedName>
</protein>
<organism evidence="3 4">
    <name type="scientific">Hirsutella minnesotensis 3608</name>
    <dbReference type="NCBI Taxonomy" id="1043627"/>
    <lineage>
        <taxon>Eukaryota</taxon>
        <taxon>Fungi</taxon>
        <taxon>Dikarya</taxon>
        <taxon>Ascomycota</taxon>
        <taxon>Pezizomycotina</taxon>
        <taxon>Sordariomycetes</taxon>
        <taxon>Hypocreomycetidae</taxon>
        <taxon>Hypocreales</taxon>
        <taxon>Ophiocordycipitaceae</taxon>
        <taxon>Hirsutella</taxon>
    </lineage>
</organism>
<feature type="region of interest" description="Disordered" evidence="1">
    <location>
        <begin position="181"/>
        <end position="326"/>
    </location>
</feature>
<sequence length="403" mass="41518">MMSVWLSFLISILLCISKAKADSEDFRCTRGVVTPGQKVALLSPNKDMICSTADFFWGEKSARVNILNSEVCSDPVQYVSVPSDLSSENIRIIMNCENGVDGDAPPPCFSLRAIHDSVQSGQKTASFAINQTCLTPVPSGSNVRSLPDKTSIGTGPSDESERSYPTTFKTSVLSDITTAITPTSTTPTASSPYAAPSASTGGDPTTDSMSTAISPATANIPSSVFDGASTRQNPVVDSPGAPEPSMTPNLPIQSSADQKPATNQAATGTAPPVATTSTSFTYGNPTWQTTIADSPNVPVASTSATIPTQSTLSRDPATRPTNQAEAPPTMMSTIATETTSVIPDASMSILAMQSSTTGLTSNTATPGATMRGSGHENGPPEAISTASSSGSLTIEAPCTCGQR</sequence>
<feature type="compositionally biased region" description="Low complexity" evidence="1">
    <location>
        <begin position="265"/>
        <end position="281"/>
    </location>
</feature>
<feature type="compositionally biased region" description="Low complexity" evidence="1">
    <location>
        <begin position="181"/>
        <end position="200"/>
    </location>
</feature>
<feature type="chain" id="PRO_5002525930" description="LysM domain-containing protein" evidence="2">
    <location>
        <begin position="22"/>
        <end position="403"/>
    </location>
</feature>
<dbReference type="EMBL" id="KQ030846">
    <property type="protein sequence ID" value="KJZ68628.1"/>
    <property type="molecule type" value="Genomic_DNA"/>
</dbReference>
<feature type="compositionally biased region" description="Polar residues" evidence="1">
    <location>
        <begin position="246"/>
        <end position="264"/>
    </location>
</feature>
<evidence type="ECO:0000313" key="4">
    <source>
        <dbReference type="Proteomes" id="UP000054481"/>
    </source>
</evidence>
<feature type="compositionally biased region" description="Polar residues" evidence="1">
    <location>
        <begin position="282"/>
        <end position="326"/>
    </location>
</feature>
<dbReference type="Proteomes" id="UP000054481">
    <property type="component" value="Unassembled WGS sequence"/>
</dbReference>
<feature type="compositionally biased region" description="Polar residues" evidence="1">
    <location>
        <begin position="357"/>
        <end position="366"/>
    </location>
</feature>
<accession>A0A0F7ZQX6</accession>
<evidence type="ECO:0000313" key="3">
    <source>
        <dbReference type="EMBL" id="KJZ68628.1"/>
    </source>
</evidence>
<feature type="signal peptide" evidence="2">
    <location>
        <begin position="1"/>
        <end position="21"/>
    </location>
</feature>
<evidence type="ECO:0000256" key="1">
    <source>
        <dbReference type="SAM" id="MobiDB-lite"/>
    </source>
</evidence>
<keyword evidence="2" id="KW-0732">Signal</keyword>
<feature type="region of interest" description="Disordered" evidence="1">
    <location>
        <begin position="138"/>
        <end position="168"/>
    </location>
</feature>
<proteinExistence type="predicted"/>
<gene>
    <name evidence="3" type="ORF">HIM_11980</name>
</gene>
<dbReference type="AlphaFoldDB" id="A0A0F7ZQX6"/>